<protein>
    <submittedName>
        <fullName evidence="1">Uncharacterized protein</fullName>
    </submittedName>
</protein>
<accession>A0A2C9WNC9</accession>
<sequence length="52" mass="5788">MAKSRCPSLTRKQLYGGVLVKATQVHKCNCVNRDEVIVFVKPTPFTSPVQVI</sequence>
<organism evidence="1">
    <name type="scientific">Manihot esculenta</name>
    <name type="common">Cassava</name>
    <name type="synonym">Jatropha manihot</name>
    <dbReference type="NCBI Taxonomy" id="3983"/>
    <lineage>
        <taxon>Eukaryota</taxon>
        <taxon>Viridiplantae</taxon>
        <taxon>Streptophyta</taxon>
        <taxon>Embryophyta</taxon>
        <taxon>Tracheophyta</taxon>
        <taxon>Spermatophyta</taxon>
        <taxon>Magnoliopsida</taxon>
        <taxon>eudicotyledons</taxon>
        <taxon>Gunneridae</taxon>
        <taxon>Pentapetalae</taxon>
        <taxon>rosids</taxon>
        <taxon>fabids</taxon>
        <taxon>Malpighiales</taxon>
        <taxon>Euphorbiaceae</taxon>
        <taxon>Crotonoideae</taxon>
        <taxon>Manihoteae</taxon>
        <taxon>Manihot</taxon>
    </lineage>
</organism>
<proteinExistence type="predicted"/>
<reference evidence="1" key="1">
    <citation type="submission" date="2016-02" db="EMBL/GenBank/DDBJ databases">
        <title>WGS assembly of Manihot esculenta.</title>
        <authorList>
            <person name="Bredeson J.V."/>
            <person name="Prochnik S.E."/>
            <person name="Lyons J.B."/>
            <person name="Schmutz J."/>
            <person name="Grimwood J."/>
            <person name="Vrebalov J."/>
            <person name="Bart R.S."/>
            <person name="Amuge T."/>
            <person name="Ferguson M.E."/>
            <person name="Green R."/>
            <person name="Putnam N."/>
            <person name="Stites J."/>
            <person name="Rounsley S."/>
            <person name="Rokhsar D.S."/>
        </authorList>
    </citation>
    <scope>NUCLEOTIDE SEQUENCE [LARGE SCALE GENOMIC DNA]</scope>
    <source>
        <tissue evidence="1">Leaf</tissue>
    </source>
</reference>
<name>A0A2C9WNC9_MANES</name>
<gene>
    <name evidence="1" type="ORF">MANES_01G230700</name>
</gene>
<dbReference type="AlphaFoldDB" id="A0A2C9WNC9"/>
<evidence type="ECO:0000313" key="1">
    <source>
        <dbReference type="EMBL" id="OAY61959.1"/>
    </source>
</evidence>
<dbReference type="EMBL" id="CM004387">
    <property type="protein sequence ID" value="OAY61959.1"/>
    <property type="molecule type" value="Genomic_DNA"/>
</dbReference>